<keyword evidence="1" id="KW-0805">Transcription regulation</keyword>
<feature type="domain" description="RNA polymerase sigma-70" evidence="6">
    <location>
        <begin position="221"/>
        <end position="247"/>
    </location>
</feature>
<dbReference type="InterPro" id="IPR013325">
    <property type="entry name" value="RNA_pol_sigma_r2"/>
</dbReference>
<keyword evidence="8" id="KW-1185">Reference proteome</keyword>
<dbReference type="PANTHER" id="PTHR30385">
    <property type="entry name" value="SIGMA FACTOR F FLAGELLAR"/>
    <property type="match status" value="1"/>
</dbReference>
<keyword evidence="2" id="KW-0731">Sigma factor</keyword>
<dbReference type="NCBIfam" id="TIGR02937">
    <property type="entry name" value="sigma70-ECF"/>
    <property type="match status" value="1"/>
</dbReference>
<evidence type="ECO:0000313" key="8">
    <source>
        <dbReference type="Proteomes" id="UP001597452"/>
    </source>
</evidence>
<dbReference type="Gene3D" id="1.10.1740.10">
    <property type="match status" value="1"/>
</dbReference>
<protein>
    <submittedName>
        <fullName evidence="7">FliA/WhiG family RNA polymerase sigma factor</fullName>
    </submittedName>
</protein>
<evidence type="ECO:0000313" key="7">
    <source>
        <dbReference type="EMBL" id="MFD2638298.1"/>
    </source>
</evidence>
<name>A0ABW5Q977_9BACI</name>
<reference evidence="8" key="1">
    <citation type="journal article" date="2019" name="Int. J. Syst. Evol. Microbiol.">
        <title>The Global Catalogue of Microorganisms (GCM) 10K type strain sequencing project: providing services to taxonomists for standard genome sequencing and annotation.</title>
        <authorList>
            <consortium name="The Broad Institute Genomics Platform"/>
            <consortium name="The Broad Institute Genome Sequencing Center for Infectious Disease"/>
            <person name="Wu L."/>
            <person name="Ma J."/>
        </authorList>
    </citation>
    <scope>NUCLEOTIDE SEQUENCE [LARGE SCALE GENOMIC DNA]</scope>
    <source>
        <strain evidence="8">TISTR 1571</strain>
    </source>
</reference>
<evidence type="ECO:0000256" key="5">
    <source>
        <dbReference type="SAM" id="MobiDB-lite"/>
    </source>
</evidence>
<dbReference type="NCBIfam" id="NF005809">
    <property type="entry name" value="PRK07670.1"/>
    <property type="match status" value="1"/>
</dbReference>
<proteinExistence type="predicted"/>
<gene>
    <name evidence="7" type="ORF">ACFSW4_05435</name>
</gene>
<dbReference type="EMBL" id="JBHUMZ010000016">
    <property type="protein sequence ID" value="MFD2638298.1"/>
    <property type="molecule type" value="Genomic_DNA"/>
</dbReference>
<dbReference type="InterPro" id="IPR007624">
    <property type="entry name" value="RNA_pol_sigma70_r3"/>
</dbReference>
<dbReference type="SUPFAM" id="SSF88659">
    <property type="entry name" value="Sigma3 and sigma4 domains of RNA polymerase sigma factors"/>
    <property type="match status" value="2"/>
</dbReference>
<dbReference type="PIRSF" id="PIRSF000770">
    <property type="entry name" value="RNA_pol_sigma-SigE/K"/>
    <property type="match status" value="1"/>
</dbReference>
<dbReference type="Pfam" id="PF04545">
    <property type="entry name" value="Sigma70_r4"/>
    <property type="match status" value="1"/>
</dbReference>
<evidence type="ECO:0000256" key="4">
    <source>
        <dbReference type="ARBA" id="ARBA00023163"/>
    </source>
</evidence>
<dbReference type="PANTHER" id="PTHR30385:SF7">
    <property type="entry name" value="RNA POLYMERASE SIGMA FACTOR FLIA"/>
    <property type="match status" value="1"/>
</dbReference>
<accession>A0ABW5Q977</accession>
<dbReference type="SUPFAM" id="SSF88946">
    <property type="entry name" value="Sigma2 domain of RNA polymerase sigma factors"/>
    <property type="match status" value="1"/>
</dbReference>
<dbReference type="Proteomes" id="UP001597452">
    <property type="component" value="Unassembled WGS sequence"/>
</dbReference>
<dbReference type="InterPro" id="IPR014284">
    <property type="entry name" value="RNA_pol_sigma-70_dom"/>
</dbReference>
<dbReference type="InterPro" id="IPR007630">
    <property type="entry name" value="RNA_pol_sigma70_r4"/>
</dbReference>
<keyword evidence="3" id="KW-0238">DNA-binding</keyword>
<evidence type="ECO:0000256" key="1">
    <source>
        <dbReference type="ARBA" id="ARBA00023015"/>
    </source>
</evidence>
<dbReference type="InterPro" id="IPR012845">
    <property type="entry name" value="RNA_pol_sigma_FliA_WhiG"/>
</dbReference>
<evidence type="ECO:0000256" key="3">
    <source>
        <dbReference type="ARBA" id="ARBA00023125"/>
    </source>
</evidence>
<evidence type="ECO:0000256" key="2">
    <source>
        <dbReference type="ARBA" id="ARBA00023082"/>
    </source>
</evidence>
<dbReference type="InterPro" id="IPR007627">
    <property type="entry name" value="RNA_pol_sigma70_r2"/>
</dbReference>
<dbReference type="PROSITE" id="PS00716">
    <property type="entry name" value="SIGMA70_2"/>
    <property type="match status" value="1"/>
</dbReference>
<comment type="caution">
    <text evidence="7">The sequence shown here is derived from an EMBL/GenBank/DDBJ whole genome shotgun (WGS) entry which is preliminary data.</text>
</comment>
<dbReference type="NCBIfam" id="TIGR02479">
    <property type="entry name" value="FliA_WhiG"/>
    <property type="match status" value="1"/>
</dbReference>
<evidence type="ECO:0000259" key="6">
    <source>
        <dbReference type="PROSITE" id="PS00716"/>
    </source>
</evidence>
<dbReference type="RefSeq" id="WP_377327958.1">
    <property type="nucleotide sequence ID" value="NZ_JBHUMZ010000016.1"/>
</dbReference>
<dbReference type="Pfam" id="PF04542">
    <property type="entry name" value="Sigma70_r2"/>
    <property type="match status" value="1"/>
</dbReference>
<dbReference type="CDD" id="cd06171">
    <property type="entry name" value="Sigma70_r4"/>
    <property type="match status" value="1"/>
</dbReference>
<organism evidence="7 8">
    <name type="scientific">Piscibacillus salipiscarius</name>
    <dbReference type="NCBI Taxonomy" id="299480"/>
    <lineage>
        <taxon>Bacteria</taxon>
        <taxon>Bacillati</taxon>
        <taxon>Bacillota</taxon>
        <taxon>Bacilli</taxon>
        <taxon>Bacillales</taxon>
        <taxon>Bacillaceae</taxon>
        <taxon>Piscibacillus</taxon>
    </lineage>
</organism>
<dbReference type="InterPro" id="IPR013324">
    <property type="entry name" value="RNA_pol_sigma_r3/r4-like"/>
</dbReference>
<dbReference type="Gene3D" id="1.20.140.160">
    <property type="match status" value="1"/>
</dbReference>
<dbReference type="PRINTS" id="PR00046">
    <property type="entry name" value="SIGMA70FCT"/>
</dbReference>
<dbReference type="InterPro" id="IPR000943">
    <property type="entry name" value="RNA_pol_sigma70"/>
</dbReference>
<dbReference type="Pfam" id="PF04539">
    <property type="entry name" value="Sigma70_r3"/>
    <property type="match status" value="1"/>
</dbReference>
<keyword evidence="4" id="KW-0804">Transcription</keyword>
<feature type="region of interest" description="Disordered" evidence="5">
    <location>
        <begin position="161"/>
        <end position="182"/>
    </location>
</feature>
<sequence>MQHKTASLSELWKKWQQEHDQEVGNQLVEYYMPLITYQVNRVFAHLPQNVDRQDVKSLAFMGLVDALEKFDHNRDLKFDTYASIRIKGAIIDGLRKEDWLPRTVRDKSKIIESAYEQLEQSFKRTPLLSEVSEYVEMPEEEVAEIVKDTLYANLLSIEEKTNDESDEQRESLRNTVPDQDRLSPDEALIKQEQIEELSHSILHLNEKEQLVISLFYKEELTLTEVGQILGLSTSRISQIHSKAITKLKDQLSGIS</sequence>